<dbReference type="VEuPathDB" id="FungiDB:I303_08331"/>
<evidence type="ECO:0000256" key="1">
    <source>
        <dbReference type="ARBA" id="ARBA00004141"/>
    </source>
</evidence>
<dbReference type="RefSeq" id="XP_018259403.1">
    <property type="nucleotide sequence ID" value="XM_018411591.1"/>
</dbReference>
<dbReference type="NCBIfam" id="TIGR00879">
    <property type="entry name" value="SP"/>
    <property type="match status" value="1"/>
</dbReference>
<dbReference type="OrthoDB" id="6612291at2759"/>
<keyword evidence="5 9" id="KW-1133">Transmembrane helix</keyword>
<protein>
    <recommendedName>
        <fullName evidence="10">Major facilitator superfamily (MFS) profile domain-containing protein</fullName>
    </recommendedName>
</protein>
<reference evidence="12" key="2">
    <citation type="submission" date="2013-07" db="EMBL/GenBank/DDBJ databases">
        <authorList>
            <consortium name="The Broad Institute Genome Sequencing Platform"/>
            <person name="Cuomo C."/>
            <person name="Litvintseva A."/>
            <person name="Chen Y."/>
            <person name="Heitman J."/>
            <person name="Sun S."/>
            <person name="Springer D."/>
            <person name="Dromer F."/>
            <person name="Young S.K."/>
            <person name="Zeng Q."/>
            <person name="Gargeya S."/>
            <person name="Fitzgerald M."/>
            <person name="Abouelleil A."/>
            <person name="Alvarado L."/>
            <person name="Berlin A.M."/>
            <person name="Chapman S.B."/>
            <person name="Dewar J."/>
            <person name="Goldberg J."/>
            <person name="Griggs A."/>
            <person name="Gujja S."/>
            <person name="Hansen M."/>
            <person name="Howarth C."/>
            <person name="Imamovic A."/>
            <person name="Larimer J."/>
            <person name="McCowan C."/>
            <person name="Murphy C."/>
            <person name="Pearson M."/>
            <person name="Priest M."/>
            <person name="Roberts A."/>
            <person name="Saif S."/>
            <person name="Shea T."/>
            <person name="Sykes S."/>
            <person name="Wortman J."/>
            <person name="Nusbaum C."/>
            <person name="Birren B."/>
        </authorList>
    </citation>
    <scope>NUCLEOTIDE SEQUENCE</scope>
    <source>
        <strain evidence="12">CBS 10117</strain>
    </source>
</reference>
<dbReference type="PANTHER" id="PTHR48022">
    <property type="entry name" value="PLASTIDIC GLUCOSE TRANSPORTER 4"/>
    <property type="match status" value="1"/>
</dbReference>
<feature type="transmembrane region" description="Helical" evidence="9">
    <location>
        <begin position="373"/>
        <end position="393"/>
    </location>
</feature>
<dbReference type="InterPro" id="IPR005829">
    <property type="entry name" value="Sugar_transporter_CS"/>
</dbReference>
<dbReference type="PANTHER" id="PTHR48022:SF53">
    <property type="entry name" value="ALPHA-GLUCOSIDE TRANSPORTER, PUTATIVE (AFU_ORTHOLOGUE AFUA_3G01700)-RELATED"/>
    <property type="match status" value="1"/>
</dbReference>
<dbReference type="InterPro" id="IPR020846">
    <property type="entry name" value="MFS_dom"/>
</dbReference>
<organism evidence="11">
    <name type="scientific">Kwoniella dejecticola CBS 10117</name>
    <dbReference type="NCBI Taxonomy" id="1296121"/>
    <lineage>
        <taxon>Eukaryota</taxon>
        <taxon>Fungi</taxon>
        <taxon>Dikarya</taxon>
        <taxon>Basidiomycota</taxon>
        <taxon>Agaricomycotina</taxon>
        <taxon>Tremellomycetes</taxon>
        <taxon>Tremellales</taxon>
        <taxon>Cryptococcaceae</taxon>
        <taxon>Kwoniella</taxon>
    </lineage>
</organism>
<accession>A0A1A5ZUS8</accession>
<dbReference type="InterPro" id="IPR005828">
    <property type="entry name" value="MFS_sugar_transport-like"/>
</dbReference>
<evidence type="ECO:0000313" key="12">
    <source>
        <dbReference type="EMBL" id="WWC63805.1"/>
    </source>
</evidence>
<comment type="catalytic activity">
    <reaction evidence="7">
        <text>myo-inositol(out) + H(+)(out) = myo-inositol(in) + H(+)(in)</text>
        <dbReference type="Rhea" id="RHEA:60364"/>
        <dbReference type="ChEBI" id="CHEBI:15378"/>
        <dbReference type="ChEBI" id="CHEBI:17268"/>
    </reaction>
</comment>
<feature type="transmembrane region" description="Helical" evidence="9">
    <location>
        <begin position="130"/>
        <end position="148"/>
    </location>
</feature>
<keyword evidence="13" id="KW-1185">Reference proteome</keyword>
<dbReference type="EMBL" id="KI894037">
    <property type="protein sequence ID" value="OBR81561.1"/>
    <property type="molecule type" value="Genomic_DNA"/>
</dbReference>
<comment type="subcellular location">
    <subcellularLocation>
        <location evidence="1">Membrane</location>
        <topology evidence="1">Multi-pass membrane protein</topology>
    </subcellularLocation>
</comment>
<dbReference type="GO" id="GO:0016020">
    <property type="term" value="C:membrane"/>
    <property type="evidence" value="ECO:0007669"/>
    <property type="project" value="UniProtKB-SubCell"/>
</dbReference>
<feature type="transmembrane region" description="Helical" evidence="9">
    <location>
        <begin position="399"/>
        <end position="422"/>
    </location>
</feature>
<feature type="transmembrane region" description="Helical" evidence="9">
    <location>
        <begin position="315"/>
        <end position="336"/>
    </location>
</feature>
<feature type="transmembrane region" description="Helical" evidence="9">
    <location>
        <begin position="472"/>
        <end position="489"/>
    </location>
</feature>
<dbReference type="Pfam" id="PF00083">
    <property type="entry name" value="Sugar_tr"/>
    <property type="match status" value="1"/>
</dbReference>
<feature type="transmembrane region" description="Helical" evidence="9">
    <location>
        <begin position="50"/>
        <end position="76"/>
    </location>
</feature>
<keyword evidence="4 9" id="KW-0812">Transmembrane</keyword>
<sequence>MPKTVTALNNPILDISDDEVQRLIALAKTEAAADAQLTIKQALKKYKKAVAWSLFLSTSLIMEGFDLAIITAFLGLKPFKDQFGTIKDAKGQWAISAPWQSGLTNAAQCGQVLGLVVNGFCQDYFGCRKTFMFFMVWMLVAIFIPFFSTTPQVLAAGEALCGIPWGVFQTLSTTYACEIVPTVLRPYVTAYVCGCWGAGNVIASVAVRACATLTDQWAWRIPYGLQWIWPVPLFIGAYFAPESPWNSIRRGRVEEARTNLRRLRSAGATQEEIDATVAYIDHTNRLEKAETAGASFIACFKGTNLRRTEINCVTWMAQILCGNALLNYAVVFLQNAGWSQNQTFNINIALRSCYVIGCVISWFLMVRVGRADLYIGGLAFMFCCLIAIGALGFSSSHGAILAVGIVLVIQTLCNMITVGPVCYPIVSETPSGRLRYKTIVIGRFVYQLTQIFNNSVTPRMVSSTAWNWGAKAGFFYAGTCLLCLIWCWFRLPETKDRSFGEIDLLFENKVPARKFKSTKVDQFIHSTQAVDETHDKEKMEVDHIEERV</sequence>
<dbReference type="InterPro" id="IPR050360">
    <property type="entry name" value="MFS_Sugar_Transporters"/>
</dbReference>
<evidence type="ECO:0000256" key="4">
    <source>
        <dbReference type="ARBA" id="ARBA00022692"/>
    </source>
</evidence>
<evidence type="ECO:0000256" key="8">
    <source>
        <dbReference type="RuleBase" id="RU003346"/>
    </source>
</evidence>
<evidence type="ECO:0000313" key="11">
    <source>
        <dbReference type="EMBL" id="OBR81561.1"/>
    </source>
</evidence>
<dbReference type="SUPFAM" id="SSF103473">
    <property type="entry name" value="MFS general substrate transporter"/>
    <property type="match status" value="1"/>
</dbReference>
<dbReference type="Proteomes" id="UP000078595">
    <property type="component" value="Chromosome 8"/>
</dbReference>
<dbReference type="AlphaFoldDB" id="A0A1A5ZUS8"/>
<keyword evidence="3 8" id="KW-0813">Transport</keyword>
<dbReference type="EMBL" id="CP144537">
    <property type="protein sequence ID" value="WWC63805.1"/>
    <property type="molecule type" value="Genomic_DNA"/>
</dbReference>
<evidence type="ECO:0000259" key="10">
    <source>
        <dbReference type="PROSITE" id="PS50850"/>
    </source>
</evidence>
<feature type="transmembrane region" description="Helical" evidence="9">
    <location>
        <begin position="348"/>
        <end position="366"/>
    </location>
</feature>
<proteinExistence type="inferred from homology"/>
<dbReference type="InterPro" id="IPR036259">
    <property type="entry name" value="MFS_trans_sf"/>
</dbReference>
<evidence type="ECO:0000256" key="3">
    <source>
        <dbReference type="ARBA" id="ARBA00022448"/>
    </source>
</evidence>
<dbReference type="GO" id="GO:0005351">
    <property type="term" value="F:carbohydrate:proton symporter activity"/>
    <property type="evidence" value="ECO:0007669"/>
    <property type="project" value="TreeGrafter"/>
</dbReference>
<keyword evidence="6 9" id="KW-0472">Membrane</keyword>
<dbReference type="KEGG" id="kdj:28972030"/>
<reference evidence="12" key="3">
    <citation type="submission" date="2024-02" db="EMBL/GenBank/DDBJ databases">
        <title>Comparative genomics of Cryptococcus and Kwoniella reveals pathogenesis evolution and contrasting modes of karyotype evolution via chromosome fusion or intercentromeric recombination.</title>
        <authorList>
            <person name="Coelho M.A."/>
            <person name="David-Palma M."/>
            <person name="Shea T."/>
            <person name="Bowers K."/>
            <person name="McGinley-Smith S."/>
            <person name="Mohammad A.W."/>
            <person name="Gnirke A."/>
            <person name="Yurkov A.M."/>
            <person name="Nowrousian M."/>
            <person name="Sun S."/>
            <person name="Cuomo C.A."/>
            <person name="Heitman J."/>
        </authorList>
    </citation>
    <scope>NUCLEOTIDE SEQUENCE</scope>
    <source>
        <strain evidence="12">CBS 10117</strain>
    </source>
</reference>
<dbReference type="PROSITE" id="PS50850">
    <property type="entry name" value="MFS"/>
    <property type="match status" value="1"/>
</dbReference>
<dbReference type="PROSITE" id="PS00217">
    <property type="entry name" value="SUGAR_TRANSPORT_2"/>
    <property type="match status" value="1"/>
</dbReference>
<evidence type="ECO:0000313" key="13">
    <source>
        <dbReference type="Proteomes" id="UP000078595"/>
    </source>
</evidence>
<evidence type="ECO:0000256" key="6">
    <source>
        <dbReference type="ARBA" id="ARBA00023136"/>
    </source>
</evidence>
<gene>
    <name evidence="11" type="ORF">I303_08331</name>
    <name evidence="12" type="ORF">I303_106410</name>
</gene>
<evidence type="ECO:0000256" key="2">
    <source>
        <dbReference type="ARBA" id="ARBA00010992"/>
    </source>
</evidence>
<reference evidence="11" key="1">
    <citation type="submission" date="2013-07" db="EMBL/GenBank/DDBJ databases">
        <title>The Genome Sequence of Cryptococcus dejecticola CBS10117.</title>
        <authorList>
            <consortium name="The Broad Institute Genome Sequencing Platform"/>
            <person name="Cuomo C."/>
            <person name="Litvintseva A."/>
            <person name="Chen Y."/>
            <person name="Heitman J."/>
            <person name="Sun S."/>
            <person name="Springer D."/>
            <person name="Dromer F."/>
            <person name="Young S.K."/>
            <person name="Zeng Q."/>
            <person name="Gargeya S."/>
            <person name="Fitzgerald M."/>
            <person name="Abouelleil A."/>
            <person name="Alvarado L."/>
            <person name="Berlin A.M."/>
            <person name="Chapman S.B."/>
            <person name="Dewar J."/>
            <person name="Goldberg J."/>
            <person name="Griggs A."/>
            <person name="Gujja S."/>
            <person name="Hansen M."/>
            <person name="Howarth C."/>
            <person name="Imamovic A."/>
            <person name="Larimer J."/>
            <person name="McCowan C."/>
            <person name="Murphy C."/>
            <person name="Pearson M."/>
            <person name="Priest M."/>
            <person name="Roberts A."/>
            <person name="Saif S."/>
            <person name="Shea T."/>
            <person name="Sykes S."/>
            <person name="Wortman J."/>
            <person name="Nusbaum C."/>
            <person name="Birren B."/>
        </authorList>
    </citation>
    <scope>NUCLEOTIDE SEQUENCE [LARGE SCALE GENOMIC DNA]</scope>
    <source>
        <strain evidence="11">CBS 10117</strain>
    </source>
</reference>
<dbReference type="GeneID" id="28972030"/>
<feature type="domain" description="Major facilitator superfamily (MFS) profile" evidence="10">
    <location>
        <begin position="52"/>
        <end position="495"/>
    </location>
</feature>
<dbReference type="InterPro" id="IPR003663">
    <property type="entry name" value="Sugar/inositol_transpt"/>
</dbReference>
<evidence type="ECO:0000256" key="5">
    <source>
        <dbReference type="ARBA" id="ARBA00022989"/>
    </source>
</evidence>
<dbReference type="FunFam" id="1.20.1250.20:FF:000078">
    <property type="entry name" value="MFS maltose transporter, putative"/>
    <property type="match status" value="1"/>
</dbReference>
<evidence type="ECO:0000256" key="7">
    <source>
        <dbReference type="ARBA" id="ARBA00049119"/>
    </source>
</evidence>
<evidence type="ECO:0000256" key="9">
    <source>
        <dbReference type="SAM" id="Phobius"/>
    </source>
</evidence>
<name>A0A1A5ZUS8_9TREE</name>
<comment type="similarity">
    <text evidence="2 8">Belongs to the major facilitator superfamily. Sugar transporter (TC 2.A.1.1) family.</text>
</comment>
<dbReference type="Gene3D" id="1.20.1250.20">
    <property type="entry name" value="MFS general substrate transporter like domains"/>
    <property type="match status" value="1"/>
</dbReference>